<name>A0A2S7SS11_9BACT</name>
<comment type="caution">
    <text evidence="2">The sequence shown here is derived from an EMBL/GenBank/DDBJ whole genome shotgun (WGS) entry which is preliminary data.</text>
</comment>
<evidence type="ECO:0000313" key="2">
    <source>
        <dbReference type="EMBL" id="PQJ09336.1"/>
    </source>
</evidence>
<feature type="signal peptide" evidence="1">
    <location>
        <begin position="1"/>
        <end position="22"/>
    </location>
</feature>
<accession>A0A2S7SS11</accession>
<dbReference type="EMBL" id="PPSL01000006">
    <property type="protein sequence ID" value="PQJ09336.1"/>
    <property type="molecule type" value="Genomic_DNA"/>
</dbReference>
<organism evidence="2 3">
    <name type="scientific">Flavipsychrobacter stenotrophus</name>
    <dbReference type="NCBI Taxonomy" id="2077091"/>
    <lineage>
        <taxon>Bacteria</taxon>
        <taxon>Pseudomonadati</taxon>
        <taxon>Bacteroidota</taxon>
        <taxon>Chitinophagia</taxon>
        <taxon>Chitinophagales</taxon>
        <taxon>Chitinophagaceae</taxon>
        <taxon>Flavipsychrobacter</taxon>
    </lineage>
</organism>
<dbReference type="Proteomes" id="UP000239872">
    <property type="component" value="Unassembled WGS sequence"/>
</dbReference>
<evidence type="ECO:0000256" key="1">
    <source>
        <dbReference type="SAM" id="SignalP"/>
    </source>
</evidence>
<keyword evidence="3" id="KW-1185">Reference proteome</keyword>
<keyword evidence="1" id="KW-0732">Signal</keyword>
<evidence type="ECO:0000313" key="3">
    <source>
        <dbReference type="Proteomes" id="UP000239872"/>
    </source>
</evidence>
<dbReference type="AlphaFoldDB" id="A0A2S7SS11"/>
<dbReference type="RefSeq" id="WP_105040786.1">
    <property type="nucleotide sequence ID" value="NZ_PPSL01000006.1"/>
</dbReference>
<protein>
    <recommendedName>
        <fullName evidence="4">Outer membrane lipoprotein-sorting protein</fullName>
    </recommendedName>
</protein>
<gene>
    <name evidence="2" type="ORF">CJD36_018990</name>
</gene>
<proteinExistence type="predicted"/>
<reference evidence="2 3" key="1">
    <citation type="submission" date="2018-01" db="EMBL/GenBank/DDBJ databases">
        <title>A novel member of the phylum Bacteroidetes isolated from glacier ice.</title>
        <authorList>
            <person name="Liu Q."/>
            <person name="Xin Y.-H."/>
        </authorList>
    </citation>
    <scope>NUCLEOTIDE SEQUENCE [LARGE SCALE GENOMIC DNA]</scope>
    <source>
        <strain evidence="2 3">RB1R16</strain>
    </source>
</reference>
<feature type="chain" id="PRO_5015758556" description="Outer membrane lipoprotein-sorting protein" evidence="1">
    <location>
        <begin position="23"/>
        <end position="238"/>
    </location>
</feature>
<dbReference type="OrthoDB" id="128937at2"/>
<sequence length="238" mass="26242">MKALKLSIMAIAISATGLSAYAQKTGDEVIQKHIDAIGGEKNWDKIKSVKMVGAMSAQGMEIAVTQTIVNDKAMRMDIALMGQNGYMIYTDKSAWQFMPFAGDTKPKELPADQVAASKDKLNFKNTVMANKAMISKATLDGTDTINSAACYKVKITGKDGNESVCYFDAKTFYLVKQDAKVKVQDEEQEVSYTFSNFKKQPEGVVIPMTYGTPQGDIVFKTVEINKKIDEKLFLPETK</sequence>
<dbReference type="Gene3D" id="2.50.20.10">
    <property type="entry name" value="Lipoprotein localisation LolA/LolB/LppX"/>
    <property type="match status" value="1"/>
</dbReference>
<evidence type="ECO:0008006" key="4">
    <source>
        <dbReference type="Google" id="ProtNLM"/>
    </source>
</evidence>